<evidence type="ECO:0008006" key="4">
    <source>
        <dbReference type="Google" id="ProtNLM"/>
    </source>
</evidence>
<dbReference type="InterPro" id="IPR007542">
    <property type="entry name" value="MCP_C"/>
</dbReference>
<feature type="domain" description="Major capsid protein C-terminal" evidence="1">
    <location>
        <begin position="310"/>
        <end position="518"/>
    </location>
</feature>
<dbReference type="InterPro" id="IPR038519">
    <property type="entry name" value="MCP_C_sf"/>
</dbReference>
<dbReference type="SUPFAM" id="SSF49749">
    <property type="entry name" value="Group II dsDNA viruses VP"/>
    <property type="match status" value="2"/>
</dbReference>
<organism evidence="3">
    <name type="scientific">viral metagenome</name>
    <dbReference type="NCBI Taxonomy" id="1070528"/>
    <lineage>
        <taxon>unclassified sequences</taxon>
        <taxon>metagenomes</taxon>
        <taxon>organismal metagenomes</taxon>
    </lineage>
</organism>
<dbReference type="Gene3D" id="2.70.9.20">
    <property type="entry name" value="Major capsid protein Vp54"/>
    <property type="match status" value="1"/>
</dbReference>
<dbReference type="InterPro" id="IPR031654">
    <property type="entry name" value="Capsid_N"/>
</dbReference>
<dbReference type="AlphaFoldDB" id="A0A6C0BIR0"/>
<dbReference type="EMBL" id="MN739167">
    <property type="protein sequence ID" value="QHS92046.1"/>
    <property type="molecule type" value="Genomic_DNA"/>
</dbReference>
<dbReference type="Pfam" id="PF16903">
    <property type="entry name" value="Capsid_N"/>
    <property type="match status" value="1"/>
</dbReference>
<dbReference type="InterPro" id="IPR016112">
    <property type="entry name" value="VP_dsDNA_II"/>
</dbReference>
<feature type="domain" description="Major capsid protein N-terminal" evidence="2">
    <location>
        <begin position="26"/>
        <end position="240"/>
    </location>
</feature>
<protein>
    <recommendedName>
        <fullName evidence="4">Major capsid protein N-terminal domain-containing protein</fullName>
    </recommendedName>
</protein>
<dbReference type="Gene3D" id="2.70.9.10">
    <property type="entry name" value="Adenovirus Type 2 Hexon, domain 4"/>
    <property type="match status" value="1"/>
</dbReference>
<accession>A0A6C0BIR0</accession>
<evidence type="ECO:0000259" key="2">
    <source>
        <dbReference type="Pfam" id="PF16903"/>
    </source>
</evidence>
<evidence type="ECO:0000313" key="3">
    <source>
        <dbReference type="EMBL" id="QHS92046.1"/>
    </source>
</evidence>
<dbReference type="GO" id="GO:0005198">
    <property type="term" value="F:structural molecule activity"/>
    <property type="evidence" value="ECO:0007669"/>
    <property type="project" value="InterPro"/>
</dbReference>
<name>A0A6C0BIR0_9ZZZZ</name>
<reference evidence="3" key="1">
    <citation type="journal article" date="2020" name="Nature">
        <title>Giant virus diversity and host interactions through global metagenomics.</title>
        <authorList>
            <person name="Schulz F."/>
            <person name="Roux S."/>
            <person name="Paez-Espino D."/>
            <person name="Jungbluth S."/>
            <person name="Walsh D.A."/>
            <person name="Denef V.J."/>
            <person name="McMahon K.D."/>
            <person name="Konstantinidis K.T."/>
            <person name="Eloe-Fadrosh E.A."/>
            <person name="Kyrpides N.C."/>
            <person name="Woyke T."/>
        </authorList>
    </citation>
    <scope>NUCLEOTIDE SEQUENCE</scope>
    <source>
        <strain evidence="3">GVMAG-M-3300013285-6</strain>
    </source>
</reference>
<proteinExistence type="predicted"/>
<evidence type="ECO:0000259" key="1">
    <source>
        <dbReference type="Pfam" id="PF04451"/>
    </source>
</evidence>
<dbReference type="Pfam" id="PF04451">
    <property type="entry name" value="Capsid_NCLDV"/>
    <property type="match status" value="1"/>
</dbReference>
<sequence>MTGGGLLALIAYGSQNVILSGTPQMTYFYKTFRRYTHFATENVTTAMDGPNELPFDKPIELRAKIQRVGDLLCDLYFTFTIPDIYSKFISPGSRQYEFKWVRYLGAAIIQKAAFFVGGQKIQEFDGTYLLAKAMSDLTTDEFEKWRILIGDTDELNDPSKGVYAGGPTASAYPSVFQNPNININSQANRPSIFGQEIHVPLSFWFSEAFSNALPLVGLQFHECEVRITLNPIERLYTYLDLAGNRVAPNYRVSSPPANSYLNIPTYGQNTDLNAPISAFLADWGVTRPPLDQFYINPRLQATYVYLPTDEQRIFAISPLSYVVTQITPQVFTGLTVRKTLDIEIHNPLTRLFFLPKRSDSAARNDFSNFTNWSTNPTPPYNPTPTTNDTTNPLYSQALASGILASGLIVPNGQISIIRALRVLCDGNEIQQEKTADYFTKITPWKYMKGQTKTLFPVYSFSLHSPGVQPSGSINASRIRNFQVEVDVFDLPPNTTYTYDLTIYVENINFFEVASGMGGVKYAI</sequence>